<reference evidence="2 3" key="1">
    <citation type="submission" date="2015-05" db="EMBL/GenBank/DDBJ databases">
        <authorList>
            <person name="Tang B."/>
            <person name="Yu Y."/>
        </authorList>
    </citation>
    <scope>NUCLEOTIDE SEQUENCE [LARGE SCALE GENOMIC DNA]</scope>
    <source>
        <strain evidence="2 3">DSM 7029</strain>
    </source>
</reference>
<proteinExistence type="predicted"/>
<evidence type="ECO:0000259" key="1">
    <source>
        <dbReference type="Pfam" id="PF19694"/>
    </source>
</evidence>
<dbReference type="EMBL" id="CP011371">
    <property type="protein sequence ID" value="AKJ30785.1"/>
    <property type="molecule type" value="Genomic_DNA"/>
</dbReference>
<feature type="domain" description="DUF6194" evidence="1">
    <location>
        <begin position="1"/>
        <end position="153"/>
    </location>
</feature>
<dbReference type="Proteomes" id="UP000035352">
    <property type="component" value="Chromosome"/>
</dbReference>
<accession>A0A0G3BWA7</accession>
<keyword evidence="3" id="KW-1185">Reference proteome</keyword>
<evidence type="ECO:0000313" key="3">
    <source>
        <dbReference type="Proteomes" id="UP000035352"/>
    </source>
</evidence>
<organism evidence="2 3">
    <name type="scientific">Caldimonas brevitalea</name>
    <dbReference type="NCBI Taxonomy" id="413882"/>
    <lineage>
        <taxon>Bacteria</taxon>
        <taxon>Pseudomonadati</taxon>
        <taxon>Pseudomonadota</taxon>
        <taxon>Betaproteobacteria</taxon>
        <taxon>Burkholderiales</taxon>
        <taxon>Sphaerotilaceae</taxon>
        <taxon>Caldimonas</taxon>
    </lineage>
</organism>
<protein>
    <recommendedName>
        <fullName evidence="1">DUF6194 domain-containing protein</fullName>
    </recommendedName>
</protein>
<sequence>MTQDDIRAHLASHPQVHVLLSAPGDGTPEMAWGDTFFSIIDATTGEPGKMPFATIVIKDYGDFDNASALNRGGLYRLNVEVGREKFEQLFGFKPAELEAHRGRFDFTEADRLFPHPAYGSSGWVSIINPAASSRGLVTELLDGSRDRALQRSSR</sequence>
<evidence type="ECO:0000313" key="2">
    <source>
        <dbReference type="EMBL" id="AKJ30785.1"/>
    </source>
</evidence>
<gene>
    <name evidence="2" type="ORF">AAW51_4094</name>
</gene>
<dbReference type="Pfam" id="PF19694">
    <property type="entry name" value="DUF6194"/>
    <property type="match status" value="1"/>
</dbReference>
<dbReference type="InterPro" id="IPR045676">
    <property type="entry name" value="DUF6194"/>
</dbReference>
<dbReference type="RefSeq" id="WP_047196075.1">
    <property type="nucleotide sequence ID" value="NZ_CP011371.1"/>
</dbReference>
<name>A0A0G3BWA7_9BURK</name>
<dbReference type="KEGG" id="pbh:AAW51_4094"/>
<dbReference type="AlphaFoldDB" id="A0A0G3BWA7"/>
<dbReference type="STRING" id="413882.AAW51_4094"/>
<dbReference type="OrthoDB" id="9783727at2"/>